<evidence type="ECO:0000256" key="4">
    <source>
        <dbReference type="ARBA" id="ARBA00022737"/>
    </source>
</evidence>
<dbReference type="Proteomes" id="UP001174909">
    <property type="component" value="Unassembled WGS sequence"/>
</dbReference>
<evidence type="ECO:0000256" key="7">
    <source>
        <dbReference type="ARBA" id="ARBA00023212"/>
    </source>
</evidence>
<keyword evidence="3" id="KW-0963">Cytoplasm</keyword>
<evidence type="ECO:0000256" key="1">
    <source>
        <dbReference type="ARBA" id="ARBA00004230"/>
    </source>
</evidence>
<keyword evidence="4" id="KW-0677">Repeat</keyword>
<organism evidence="9 10">
    <name type="scientific">Geodia barretti</name>
    <name type="common">Barrett's horny sponge</name>
    <dbReference type="NCBI Taxonomy" id="519541"/>
    <lineage>
        <taxon>Eukaryota</taxon>
        <taxon>Metazoa</taxon>
        <taxon>Porifera</taxon>
        <taxon>Demospongiae</taxon>
        <taxon>Heteroscleromorpha</taxon>
        <taxon>Tetractinellida</taxon>
        <taxon>Astrophorina</taxon>
        <taxon>Geodiidae</taxon>
        <taxon>Geodia</taxon>
    </lineage>
</organism>
<evidence type="ECO:0000256" key="2">
    <source>
        <dbReference type="ARBA" id="ARBA00004430"/>
    </source>
</evidence>
<evidence type="ECO:0000256" key="5">
    <source>
        <dbReference type="ARBA" id="ARBA00022846"/>
    </source>
</evidence>
<dbReference type="AlphaFoldDB" id="A0AA35S7H5"/>
<dbReference type="SMART" id="SM00698">
    <property type="entry name" value="MORN"/>
    <property type="match status" value="4"/>
</dbReference>
<gene>
    <name evidence="9" type="ORF">GBAR_LOCUS14292</name>
</gene>
<dbReference type="PANTHER" id="PTHR46613">
    <property type="entry name" value="RADIAL SPOKE HEAD 10 HOMOLOG B-RELATED"/>
    <property type="match status" value="1"/>
</dbReference>
<dbReference type="Pfam" id="PF02493">
    <property type="entry name" value="MORN"/>
    <property type="match status" value="4"/>
</dbReference>
<evidence type="ECO:0000313" key="10">
    <source>
        <dbReference type="Proteomes" id="UP001174909"/>
    </source>
</evidence>
<keyword evidence="8" id="KW-0966">Cell projection</keyword>
<protein>
    <submittedName>
        <fullName evidence="9">Radial spoke head 10 homolog B</fullName>
    </submittedName>
</protein>
<evidence type="ECO:0000313" key="9">
    <source>
        <dbReference type="EMBL" id="CAI8024614.1"/>
    </source>
</evidence>
<keyword evidence="6" id="KW-0969">Cilium</keyword>
<dbReference type="EMBL" id="CASHTH010002087">
    <property type="protein sequence ID" value="CAI8024614.1"/>
    <property type="molecule type" value="Genomic_DNA"/>
</dbReference>
<comment type="caution">
    <text evidence="9">The sequence shown here is derived from an EMBL/GenBank/DDBJ whole genome shotgun (WGS) entry which is preliminary data.</text>
</comment>
<keyword evidence="7" id="KW-0206">Cytoskeleton</keyword>
<sequence>MASWTECAEQSSKTATNTSWCVSCTPGEQSVVGSNPIQGSSSFFLGKRTAWGEFHDGVMHGVGRFTWTDGLVYEGEMERSKITGRGTYTWPDESTYSGGVVNGIRHGYGVYYSPVTRTTYSGHWVNGKREGKWTFGDECT</sequence>
<proteinExistence type="predicted"/>
<comment type="subcellular location">
    <subcellularLocation>
        <location evidence="1">Cell projection</location>
        <location evidence="1">Cilium</location>
        <location evidence="1">Flagellum</location>
    </subcellularLocation>
    <subcellularLocation>
        <location evidence="2">Cytoplasm</location>
        <location evidence="2">Cytoskeleton</location>
        <location evidence="2">Cilium axoneme</location>
    </subcellularLocation>
</comment>
<dbReference type="GO" id="GO:0031514">
    <property type="term" value="C:motile cilium"/>
    <property type="evidence" value="ECO:0007669"/>
    <property type="project" value="UniProtKB-SubCell"/>
</dbReference>
<accession>A0AA35S7H5</accession>
<evidence type="ECO:0000256" key="8">
    <source>
        <dbReference type="ARBA" id="ARBA00023273"/>
    </source>
</evidence>
<dbReference type="SUPFAM" id="SSF82185">
    <property type="entry name" value="Histone H3 K4-specific methyltransferase SET7/9 N-terminal domain"/>
    <property type="match status" value="1"/>
</dbReference>
<dbReference type="PANTHER" id="PTHR46613:SF1">
    <property type="entry name" value="RADIAL SPOKE HEAD 10 HOMOLOG B-RELATED"/>
    <property type="match status" value="1"/>
</dbReference>
<dbReference type="GO" id="GO:0005930">
    <property type="term" value="C:axoneme"/>
    <property type="evidence" value="ECO:0007669"/>
    <property type="project" value="UniProtKB-SubCell"/>
</dbReference>
<evidence type="ECO:0000256" key="6">
    <source>
        <dbReference type="ARBA" id="ARBA00023069"/>
    </source>
</evidence>
<reference evidence="9" key="1">
    <citation type="submission" date="2023-03" db="EMBL/GenBank/DDBJ databases">
        <authorList>
            <person name="Steffen K."/>
            <person name="Cardenas P."/>
        </authorList>
    </citation>
    <scope>NUCLEOTIDE SEQUENCE</scope>
</reference>
<keyword evidence="10" id="KW-1185">Reference proteome</keyword>
<keyword evidence="5" id="KW-0282">Flagellum</keyword>
<evidence type="ECO:0000256" key="3">
    <source>
        <dbReference type="ARBA" id="ARBA00022490"/>
    </source>
</evidence>
<name>A0AA35S7H5_GEOBA</name>
<dbReference type="Gene3D" id="2.20.110.10">
    <property type="entry name" value="Histone H3 K4-specific methyltransferase SET7/9 N-terminal domain"/>
    <property type="match status" value="1"/>
</dbReference>
<dbReference type="InterPro" id="IPR003409">
    <property type="entry name" value="MORN"/>
</dbReference>